<organism evidence="1 2">
    <name type="scientific">Photobacterium damsela subsp. piscicida</name>
    <name type="common">Pasteurella piscicida</name>
    <dbReference type="NCBI Taxonomy" id="38294"/>
    <lineage>
        <taxon>Bacteria</taxon>
        <taxon>Pseudomonadati</taxon>
        <taxon>Pseudomonadota</taxon>
        <taxon>Gammaproteobacteria</taxon>
        <taxon>Vibrionales</taxon>
        <taxon>Vibrionaceae</taxon>
        <taxon>Photobacterium</taxon>
    </lineage>
</organism>
<evidence type="ECO:0000313" key="1">
    <source>
        <dbReference type="EMBL" id="BAX54999.1"/>
    </source>
</evidence>
<name>A0AAD1CIQ6_PHODP</name>
<gene>
    <name evidence="1" type="ORF">PDPUS_2_00413</name>
</gene>
<evidence type="ECO:0000313" key="2">
    <source>
        <dbReference type="Proteomes" id="UP000218676"/>
    </source>
</evidence>
<reference evidence="2" key="1">
    <citation type="submission" date="2017-05" db="EMBL/GenBank/DDBJ databases">
        <title>Whole genome sequence of fish pathogenic bacteria, Photobacterium damselae subsp. piscicida, strain 91-197, isolated from hybrid striped bass (Morone sp.) in USA.</title>
        <authorList>
            <person name="Teru Y."/>
            <person name="Hikima J."/>
            <person name="Kono T."/>
            <person name="Sakai M."/>
            <person name="Takano T."/>
            <person name="Hawke J.P."/>
            <person name="Takeyama H."/>
            <person name="Aoki T."/>
        </authorList>
    </citation>
    <scope>NUCLEOTIDE SEQUENCE [LARGE SCALE GENOMIC DNA]</scope>
    <source>
        <strain evidence="2">91-197</strain>
    </source>
</reference>
<accession>A0AAD1CIQ6</accession>
<dbReference type="AlphaFoldDB" id="A0AAD1CIQ6"/>
<dbReference type="EMBL" id="AP018046">
    <property type="protein sequence ID" value="BAX54999.1"/>
    <property type="molecule type" value="Genomic_DNA"/>
</dbReference>
<protein>
    <submittedName>
        <fullName evidence="1">Uncharacterized protein</fullName>
    </submittedName>
</protein>
<proteinExistence type="predicted"/>
<sequence>MKALFAQQRFQILSNGASSDFLSDAYIYAWQVGVYPLMQSGDDSVPDLPHEPLKDFFITDEDTVSKVISYLDDRWLNDNSPTFYELETAFGGKSFRVPLLHICKYAYLQGMFDDKLWDALLTKMEHPSEAQSIKRSFNRDEIYL</sequence>
<dbReference type="Proteomes" id="UP000218676">
    <property type="component" value="Chromosome 2"/>
</dbReference>